<accession>A0A5C4P025</accession>
<dbReference type="RefSeq" id="WP_139089413.1">
    <property type="nucleotide sequence ID" value="NZ_VDGE01000001.1"/>
</dbReference>
<evidence type="ECO:0000256" key="3">
    <source>
        <dbReference type="ARBA" id="ARBA00022692"/>
    </source>
</evidence>
<comment type="subcellular location">
    <subcellularLocation>
        <location evidence="1">Cell membrane</location>
    </subcellularLocation>
</comment>
<feature type="transmembrane region" description="Helical" evidence="8">
    <location>
        <begin position="142"/>
        <end position="163"/>
    </location>
</feature>
<dbReference type="Proteomes" id="UP000305681">
    <property type="component" value="Unassembled WGS sequence"/>
</dbReference>
<dbReference type="GO" id="GO:0000166">
    <property type="term" value="F:nucleotide binding"/>
    <property type="evidence" value="ECO:0007669"/>
    <property type="project" value="UniProtKB-KW"/>
</dbReference>
<feature type="transmembrane region" description="Helical" evidence="8">
    <location>
        <begin position="55"/>
        <end position="80"/>
    </location>
</feature>
<feature type="domain" description="Pycsar effector protein" evidence="9">
    <location>
        <begin position="11"/>
        <end position="159"/>
    </location>
</feature>
<dbReference type="AlphaFoldDB" id="A0A5C4P025"/>
<keyword evidence="5 8" id="KW-1133">Transmembrane helix</keyword>
<evidence type="ECO:0000256" key="1">
    <source>
        <dbReference type="ARBA" id="ARBA00004236"/>
    </source>
</evidence>
<evidence type="ECO:0000313" key="11">
    <source>
        <dbReference type="Proteomes" id="UP000305681"/>
    </source>
</evidence>
<name>A0A5C4P025_9BURK</name>
<evidence type="ECO:0000256" key="2">
    <source>
        <dbReference type="ARBA" id="ARBA00022475"/>
    </source>
</evidence>
<gene>
    <name evidence="10" type="ORF">FHI69_02835</name>
</gene>
<dbReference type="GO" id="GO:0005886">
    <property type="term" value="C:plasma membrane"/>
    <property type="evidence" value="ECO:0007669"/>
    <property type="project" value="UniProtKB-SubCell"/>
</dbReference>
<comment type="caution">
    <text evidence="10">The sequence shown here is derived from an EMBL/GenBank/DDBJ whole genome shotgun (WGS) entry which is preliminary data.</text>
</comment>
<evidence type="ECO:0000256" key="8">
    <source>
        <dbReference type="SAM" id="Phobius"/>
    </source>
</evidence>
<dbReference type="GO" id="GO:0051607">
    <property type="term" value="P:defense response to virus"/>
    <property type="evidence" value="ECO:0007669"/>
    <property type="project" value="UniProtKB-KW"/>
</dbReference>
<evidence type="ECO:0000256" key="6">
    <source>
        <dbReference type="ARBA" id="ARBA00023118"/>
    </source>
</evidence>
<evidence type="ECO:0000256" key="5">
    <source>
        <dbReference type="ARBA" id="ARBA00022989"/>
    </source>
</evidence>
<feature type="transmembrane region" description="Helical" evidence="8">
    <location>
        <begin position="20"/>
        <end position="43"/>
    </location>
</feature>
<keyword evidence="3 8" id="KW-0812">Transmembrane</keyword>
<dbReference type="EMBL" id="VDGE01000001">
    <property type="protein sequence ID" value="TNC78247.1"/>
    <property type="molecule type" value="Genomic_DNA"/>
</dbReference>
<reference evidence="10 11" key="1">
    <citation type="submission" date="2019-06" db="EMBL/GenBank/DDBJ databases">
        <title>Genome sequence of Janthinobacterium lividum UCD_MED1.</title>
        <authorList>
            <person name="De Leon M.E."/>
            <person name="Jospin G."/>
        </authorList>
    </citation>
    <scope>NUCLEOTIDE SEQUENCE [LARGE SCALE GENOMIC DNA]</scope>
    <source>
        <strain evidence="10 11">UCD_MED1</strain>
    </source>
</reference>
<protein>
    <recommendedName>
        <fullName evidence="9">Pycsar effector protein domain-containing protein</fullName>
    </recommendedName>
</protein>
<dbReference type="Pfam" id="PF18967">
    <property type="entry name" value="PycTM"/>
    <property type="match status" value="1"/>
</dbReference>
<evidence type="ECO:0000256" key="7">
    <source>
        <dbReference type="ARBA" id="ARBA00023136"/>
    </source>
</evidence>
<evidence type="ECO:0000259" key="9">
    <source>
        <dbReference type="Pfam" id="PF18967"/>
    </source>
</evidence>
<keyword evidence="6" id="KW-0051">Antiviral defense</keyword>
<evidence type="ECO:0000313" key="10">
    <source>
        <dbReference type="EMBL" id="TNC78247.1"/>
    </source>
</evidence>
<keyword evidence="2" id="KW-1003">Cell membrane</keyword>
<dbReference type="InterPro" id="IPR043760">
    <property type="entry name" value="PycTM_dom"/>
</dbReference>
<evidence type="ECO:0000256" key="4">
    <source>
        <dbReference type="ARBA" id="ARBA00022741"/>
    </source>
</evidence>
<sequence>MADEKERLQNAQWVFERQLAWIAAAEVKIGVIVALDTGMLGALGAAFSAEKVHSAWAIVWLIGASFCLGSALICCAIALLPRVNGPVSSLLFFGTISKIASDDYIRKFKNATTNELLDDWCCQIHRNSEIAVAKFLYVRKSILFSFLSIGPWFIAIITLLKIAS</sequence>
<keyword evidence="7 8" id="KW-0472">Membrane</keyword>
<proteinExistence type="predicted"/>
<keyword evidence="4" id="KW-0547">Nucleotide-binding</keyword>
<organism evidence="10 11">
    <name type="scientific">Janthinobacterium lividum</name>
    <dbReference type="NCBI Taxonomy" id="29581"/>
    <lineage>
        <taxon>Bacteria</taxon>
        <taxon>Pseudomonadati</taxon>
        <taxon>Pseudomonadota</taxon>
        <taxon>Betaproteobacteria</taxon>
        <taxon>Burkholderiales</taxon>
        <taxon>Oxalobacteraceae</taxon>
        <taxon>Janthinobacterium</taxon>
    </lineage>
</organism>